<feature type="transmembrane region" description="Helical" evidence="1">
    <location>
        <begin position="434"/>
        <end position="459"/>
    </location>
</feature>
<gene>
    <name evidence="2" type="ordered locus">TCELL_0238</name>
</gene>
<evidence type="ECO:0000256" key="1">
    <source>
        <dbReference type="SAM" id="Phobius"/>
    </source>
</evidence>
<evidence type="ECO:0000313" key="3">
    <source>
        <dbReference type="Proteomes" id="UP000005270"/>
    </source>
</evidence>
<dbReference type="KEGG" id="thg:TCELL_0238"/>
<feature type="transmembrane region" description="Helical" evidence="1">
    <location>
        <begin position="546"/>
        <end position="565"/>
    </location>
</feature>
<reference evidence="2 3" key="1">
    <citation type="journal article" date="2012" name="J. Bacteriol.">
        <title>Complete genome sequence of the hyperthermophilic cellulolytic Crenarchaeon 'Thermogladius cellulolyticus' 1633.</title>
        <authorList>
            <person name="Mardanov A.V."/>
            <person name="Kochetkova T.V."/>
            <person name="Beletsky A.V."/>
            <person name="Bonch-Osmolovskaya E.A."/>
            <person name="Ravin N.V."/>
            <person name="Skryabin K.G."/>
        </authorList>
    </citation>
    <scope>NUCLEOTIDE SEQUENCE [LARGE SCALE GENOMIC DNA]</scope>
    <source>
        <strain evidence="3">DSM 22663 / VKM B-2946 / 1633</strain>
    </source>
</reference>
<dbReference type="GO" id="GO:0005886">
    <property type="term" value="C:plasma membrane"/>
    <property type="evidence" value="ECO:0007669"/>
    <property type="project" value="UniProtKB-SubCell"/>
</dbReference>
<dbReference type="GO" id="GO:0140359">
    <property type="term" value="F:ABC-type transporter activity"/>
    <property type="evidence" value="ECO:0007669"/>
    <property type="project" value="InterPro"/>
</dbReference>
<evidence type="ECO:0000313" key="2">
    <source>
        <dbReference type="EMBL" id="AFK50663.1"/>
    </source>
</evidence>
<dbReference type="GeneID" id="25397190"/>
<evidence type="ECO:0008006" key="4">
    <source>
        <dbReference type="Google" id="ProtNLM"/>
    </source>
</evidence>
<dbReference type="RefSeq" id="WP_014736914.1">
    <property type="nucleotide sequence ID" value="NC_017954.1"/>
</dbReference>
<organism evidence="2 3">
    <name type="scientific">Thermogladius calderae (strain DSM 22663 / VKM B-2946 / 1633)</name>
    <dbReference type="NCBI Taxonomy" id="1184251"/>
    <lineage>
        <taxon>Archaea</taxon>
        <taxon>Thermoproteota</taxon>
        <taxon>Thermoprotei</taxon>
        <taxon>Desulfurococcales</taxon>
        <taxon>Desulfurococcaceae</taxon>
        <taxon>Thermogladius</taxon>
    </lineage>
</organism>
<feature type="transmembrane region" description="Helical" evidence="1">
    <location>
        <begin position="395"/>
        <end position="428"/>
    </location>
</feature>
<dbReference type="eggNOG" id="arCOG02441">
    <property type="taxonomic scope" value="Archaea"/>
</dbReference>
<accession>I3TD25</accession>
<proteinExistence type="predicted"/>
<feature type="transmembrane region" description="Helical" evidence="1">
    <location>
        <begin position="345"/>
        <end position="375"/>
    </location>
</feature>
<dbReference type="OrthoDB" id="86287at2157"/>
<feature type="transmembrane region" description="Helical" evidence="1">
    <location>
        <begin position="466"/>
        <end position="489"/>
    </location>
</feature>
<dbReference type="Proteomes" id="UP000005270">
    <property type="component" value="Chromosome"/>
</dbReference>
<keyword evidence="3" id="KW-1185">Reference proteome</keyword>
<feature type="transmembrane region" description="Helical" evidence="1">
    <location>
        <begin position="12"/>
        <end position="34"/>
    </location>
</feature>
<dbReference type="Pfam" id="PF12679">
    <property type="entry name" value="ABC2_membrane_2"/>
    <property type="match status" value="1"/>
</dbReference>
<dbReference type="EMBL" id="CP003531">
    <property type="protein sequence ID" value="AFK50663.1"/>
    <property type="molecule type" value="Genomic_DNA"/>
</dbReference>
<protein>
    <recommendedName>
        <fullName evidence="4">ABC transporter permease</fullName>
    </recommendedName>
</protein>
<keyword evidence="1" id="KW-0812">Transmembrane</keyword>
<keyword evidence="1" id="KW-1133">Transmembrane helix</keyword>
<name>I3TD25_THEC1</name>
<dbReference type="AlphaFoldDB" id="I3TD25"/>
<dbReference type="HOGENOM" id="CLU_527494_0_0_2"/>
<keyword evidence="1" id="KW-0472">Membrane</keyword>
<sequence length="574" mass="62644">MNPVLYDFKRGLLRLSVVVALSLFVLAGVGLAYLTSSTLATTPGTTYVALYSYVSPARNQFYLEALLLTPDLKLTEGGIFYELGNFTFSKPNTPPETTVLDSGVVTGYGKISVFKNLTSPIGQFDKQSSLYLKVDVTTKTGSYSFTTSYSRPFTLDNDTVYVASSIPFSPPANWAFYCLNETSIPIKELIPQTRPPGVIILTPLQGRTLSDKYLDTAFLLVSHGQGRYELVSVVLLLDRDNLTYELYLVPNSTSLPDKVDYGNLASYLIPLGEVAPGLNLVRFNVGNSSELEKIVWDFRSVTTTTGEDIVGSLHVLLVARNSSCVIVGYVNPLVSTVRSASMSKIVAGVLAGTVGLAPFSTFFPILMIYLAYVYLAKPRSSGSLEFLLARPITRLDVYITRFVAGVLVALASSLLFFASTMLTLHALIGVYFDLYSYLLLFAGLAASLIAFYSLCYAIASSTRGGAYIALAVAAYLLFTILYQIIVFVVTQMQGIGPGLYERLRVNTYISYYLSPLGPTSFSQYYFGIHNGLSIEPKSVGSVVNPLLVVVSAVLWIVVPFVIGWLKFRKANLLG</sequence>
<dbReference type="STRING" id="1184251.TCELL_0238"/>
<dbReference type="InParanoid" id="I3TD25"/>